<dbReference type="EMBL" id="HG916826">
    <property type="protein sequence ID" value="CDM42357.1"/>
    <property type="molecule type" value="Genomic_DNA"/>
</dbReference>
<sequence>MTQEKPGTQDPIAKIEEFISEMNRERDALTAKIEAEFERRRAEALAQTRGKKNVRGSATQILLPRLDVLRKATIAGTPITQQKEALEAAGVYVSYNSLRKFIQKYLALEYREFLANSRTTGMPLDQGEAPLSELEQAEIDAFLSGKKPVPAPAKEKSTEHLATQTSTRAAPAKSIRKLKEKADAIDYDEFRE</sequence>
<protein>
    <submittedName>
        <fullName evidence="3">Uncharacterized protein</fullName>
    </submittedName>
</protein>
<accession>W6R0X9</accession>
<gene>
    <name evidence="3" type="ORF">BN5_3815</name>
</gene>
<evidence type="ECO:0000313" key="3">
    <source>
        <dbReference type="EMBL" id="CDM42357.1"/>
    </source>
</evidence>
<name>W6R0X9_ECTO5</name>
<dbReference type="AlphaFoldDB" id="W6R0X9"/>
<feature type="region of interest" description="Disordered" evidence="2">
    <location>
        <begin position="145"/>
        <end position="175"/>
    </location>
</feature>
<dbReference type="RefSeq" id="WP_039965228.1">
    <property type="nucleotide sequence ID" value="NZ_HG916826.1"/>
</dbReference>
<organism evidence="3 4">
    <name type="scientific">Ectopseudomonas oleovorans (strain CECT 5344)</name>
    <name type="common">Pseudomonas pseudoalcaligenes</name>
    <dbReference type="NCBI Taxonomy" id="1182590"/>
    <lineage>
        <taxon>Bacteria</taxon>
        <taxon>Pseudomonadati</taxon>
        <taxon>Pseudomonadota</taxon>
        <taxon>Gammaproteobacteria</taxon>
        <taxon>Pseudomonadales</taxon>
        <taxon>Pseudomonadaceae</taxon>
        <taxon>Ectopseudomonas</taxon>
    </lineage>
</organism>
<keyword evidence="1" id="KW-0175">Coiled coil</keyword>
<dbReference type="KEGG" id="ppse:BN5_3815"/>
<proteinExistence type="predicted"/>
<evidence type="ECO:0000256" key="2">
    <source>
        <dbReference type="SAM" id="MobiDB-lite"/>
    </source>
</evidence>
<dbReference type="Proteomes" id="UP000032841">
    <property type="component" value="Chromosome"/>
</dbReference>
<dbReference type="OrthoDB" id="6898919at2"/>
<evidence type="ECO:0000313" key="4">
    <source>
        <dbReference type="Proteomes" id="UP000032841"/>
    </source>
</evidence>
<dbReference type="HOGENOM" id="CLU_1414108_0_0_6"/>
<feature type="coiled-coil region" evidence="1">
    <location>
        <begin position="12"/>
        <end position="39"/>
    </location>
</feature>
<reference evidence="3 4" key="1">
    <citation type="submission" date="2013-11" db="EMBL/GenBank/DDBJ databases">
        <title>Complete genome sequence of the cyanide-degrading bacterium Pseudomonas pseudoalcaligenes CECT 5344.</title>
        <authorList>
            <person name="Wibberg D."/>
            <person name="Puehler A."/>
            <person name="Schlueter A."/>
        </authorList>
    </citation>
    <scope>NUCLEOTIDE SEQUENCE [LARGE SCALE GENOMIC DNA]</scope>
    <source>
        <strain evidence="4">CECT 5344</strain>
    </source>
</reference>
<evidence type="ECO:0000256" key="1">
    <source>
        <dbReference type="SAM" id="Coils"/>
    </source>
</evidence>